<evidence type="ECO:0000256" key="3">
    <source>
        <dbReference type="ARBA" id="ARBA00023326"/>
    </source>
</evidence>
<comment type="caution">
    <text evidence="6">The sequence shown here is derived from an EMBL/GenBank/DDBJ whole genome shotgun (WGS) entry which is preliminary data.</text>
</comment>
<reference evidence="6 7" key="1">
    <citation type="journal article" date="2015" name="Nature">
        <title>rRNA introns, odd ribosomes, and small enigmatic genomes across a large radiation of phyla.</title>
        <authorList>
            <person name="Brown C.T."/>
            <person name="Hug L.A."/>
            <person name="Thomas B.C."/>
            <person name="Sharon I."/>
            <person name="Castelle C.J."/>
            <person name="Singh A."/>
            <person name="Wilkins M.J."/>
            <person name="Williams K.H."/>
            <person name="Banfield J.F."/>
        </authorList>
    </citation>
    <scope>NUCLEOTIDE SEQUENCE [LARGE SCALE GENOMIC DNA]</scope>
</reference>
<keyword evidence="2" id="KW-0119">Carbohydrate metabolism</keyword>
<feature type="domain" description="GH10" evidence="5">
    <location>
        <begin position="74"/>
        <end position="170"/>
    </location>
</feature>
<feature type="transmembrane region" description="Helical" evidence="4">
    <location>
        <begin position="12"/>
        <end position="32"/>
    </location>
</feature>
<dbReference type="InterPro" id="IPR017853">
    <property type="entry name" value="GH"/>
</dbReference>
<proteinExistence type="predicted"/>
<accession>A0A0G1PJV0</accession>
<dbReference type="InterPro" id="IPR001000">
    <property type="entry name" value="GH10_dom"/>
</dbReference>
<keyword evidence="3" id="KW-0624">Polysaccharide degradation</keyword>
<keyword evidence="4" id="KW-1133">Transmembrane helix</keyword>
<dbReference type="SUPFAM" id="SSF51445">
    <property type="entry name" value="(Trans)glycosidases"/>
    <property type="match status" value="1"/>
</dbReference>
<evidence type="ECO:0000256" key="2">
    <source>
        <dbReference type="ARBA" id="ARBA00023277"/>
    </source>
</evidence>
<evidence type="ECO:0000256" key="1">
    <source>
        <dbReference type="ARBA" id="ARBA00022801"/>
    </source>
</evidence>
<protein>
    <recommendedName>
        <fullName evidence="5">GH10 domain-containing protein</fullName>
    </recommendedName>
</protein>
<evidence type="ECO:0000313" key="6">
    <source>
        <dbReference type="EMBL" id="KKU32977.1"/>
    </source>
</evidence>
<keyword evidence="4" id="KW-0472">Membrane</keyword>
<keyword evidence="1" id="KW-0378">Hydrolase</keyword>
<dbReference type="Proteomes" id="UP000034705">
    <property type="component" value="Unassembled WGS sequence"/>
</dbReference>
<dbReference type="EMBL" id="LCMG01000012">
    <property type="protein sequence ID" value="KKU32977.1"/>
    <property type="molecule type" value="Genomic_DNA"/>
</dbReference>
<dbReference type="PATRIC" id="fig|1619001.3.peg.578"/>
<keyword evidence="4" id="KW-0812">Transmembrane</keyword>
<evidence type="ECO:0000313" key="7">
    <source>
        <dbReference type="Proteomes" id="UP000034705"/>
    </source>
</evidence>
<evidence type="ECO:0000259" key="5">
    <source>
        <dbReference type="Pfam" id="PF00331"/>
    </source>
</evidence>
<name>A0A0G1PJV0_9BACT</name>
<dbReference type="Gene3D" id="3.20.20.80">
    <property type="entry name" value="Glycosidases"/>
    <property type="match status" value="1"/>
</dbReference>
<dbReference type="AlphaFoldDB" id="A0A0G1PJV0"/>
<dbReference type="GO" id="GO:0004553">
    <property type="term" value="F:hydrolase activity, hydrolyzing O-glycosyl compounds"/>
    <property type="evidence" value="ECO:0007669"/>
    <property type="project" value="InterPro"/>
</dbReference>
<gene>
    <name evidence="6" type="ORF">UX45_C0012G0018</name>
</gene>
<dbReference type="Pfam" id="PF00331">
    <property type="entry name" value="Glyco_hydro_10"/>
    <property type="match status" value="1"/>
</dbReference>
<organism evidence="6 7">
    <name type="scientific">Candidatus Uhrbacteria bacterium GW2011_GWF2_46_218</name>
    <dbReference type="NCBI Taxonomy" id="1619001"/>
    <lineage>
        <taxon>Bacteria</taxon>
        <taxon>Candidatus Uhriibacteriota</taxon>
    </lineage>
</organism>
<dbReference type="GO" id="GO:0000272">
    <property type="term" value="P:polysaccharide catabolic process"/>
    <property type="evidence" value="ECO:0007669"/>
    <property type="project" value="UniProtKB-KW"/>
</dbReference>
<evidence type="ECO:0000256" key="4">
    <source>
        <dbReference type="SAM" id="Phobius"/>
    </source>
</evidence>
<sequence>MFCCQRFQKHLWIIGGAVLFFLLAGGMMWWIFHPQPLPKFGITFSSAYARELGLSPEEVFSALAKEENVRFARIPLYWNHIEQEEGQYDWKEMDALLAIAEDYDMKITLVIGQKVPRWPECHIPSWALSLPDHERWESFSIYVQQAITRYKNSPALVRWQVENEPLFDYGVCPTIDSENLQETLALVRAQDDHPIQLTVSGELEFWWPLARMSDVLGFSLYQVTWSDTTGYFVYPISPLFYRLRVLAASFWTDQVVVSELQAEPWFTMSLGDRPLEEWYGLFDEKALRDRVHFSEEIGVSEVYLWGAEWWYYLKVHGFDGLWNEAGKIFGGQTN</sequence>